<comment type="subcellular location">
    <subcellularLocation>
        <location evidence="1">Cell membrane</location>
        <topology evidence="1">Peripheral membrane protein</topology>
    </subcellularLocation>
</comment>
<evidence type="ECO:0000256" key="5">
    <source>
        <dbReference type="ARBA" id="ARBA00023251"/>
    </source>
</evidence>
<dbReference type="InterPro" id="IPR017871">
    <property type="entry name" value="ABC_transporter-like_CS"/>
</dbReference>
<evidence type="ECO:0000256" key="1">
    <source>
        <dbReference type="ARBA" id="ARBA00004202"/>
    </source>
</evidence>
<keyword evidence="3" id="KW-0547">Nucleotide-binding</keyword>
<evidence type="ECO:0000256" key="2">
    <source>
        <dbReference type="ARBA" id="ARBA00022448"/>
    </source>
</evidence>
<dbReference type="GO" id="GO:0005524">
    <property type="term" value="F:ATP binding"/>
    <property type="evidence" value="ECO:0007669"/>
    <property type="project" value="UniProtKB-KW"/>
</dbReference>
<evidence type="ECO:0000313" key="7">
    <source>
        <dbReference type="EMBL" id="GAA1119610.1"/>
    </source>
</evidence>
<evidence type="ECO:0000259" key="6">
    <source>
        <dbReference type="PROSITE" id="PS50893"/>
    </source>
</evidence>
<sequence>MATAVGENPVSVRGLRKSYGDWHAVQGLDLDIHAGEVFALLGPNGAGKTTTVEILEGVRQRTGGDVRVLGHDPAEDRREWRARIGVVPQTTGAYNDLTVREVVEHFAAFYPAPLPVGQVIDMVGLGKHEKKQSTDLSGGQARRLDVAVGIVGDPDLIFLDEPTTGLDPVARREAWDLVRWFSERGRTTVLTTHYLDEAEALAQRAAVIVAGRVVQYGPLADFGDRAKTPTTVSFRTPPELAHRLLPHLPHGAEAEPATADGLLRIRTHTPTALLSVLVPWAREAGVAELPELRVHRPTLEDVYLDLIRQNIGGTDRGTDPVDGAEEGTR</sequence>
<gene>
    <name evidence="7" type="ORF">GCM10009663_69360</name>
</gene>
<keyword evidence="8" id="KW-1185">Reference proteome</keyword>
<accession>A0ABN1U4W2</accession>
<comment type="caution">
    <text evidence="7">The sequence shown here is derived from an EMBL/GenBank/DDBJ whole genome shotgun (WGS) entry which is preliminary data.</text>
</comment>
<proteinExistence type="predicted"/>
<keyword evidence="2" id="KW-0813">Transport</keyword>
<name>A0ABN1U4W2_9ACTN</name>
<dbReference type="SUPFAM" id="SSF52540">
    <property type="entry name" value="P-loop containing nucleoside triphosphate hydrolases"/>
    <property type="match status" value="1"/>
</dbReference>
<dbReference type="Proteomes" id="UP001499987">
    <property type="component" value="Unassembled WGS sequence"/>
</dbReference>
<dbReference type="PANTHER" id="PTHR42711">
    <property type="entry name" value="ABC TRANSPORTER ATP-BINDING PROTEIN"/>
    <property type="match status" value="1"/>
</dbReference>
<keyword evidence="4 7" id="KW-0067">ATP-binding</keyword>
<reference evidence="7 8" key="1">
    <citation type="journal article" date="2019" name="Int. J. Syst. Evol. Microbiol.">
        <title>The Global Catalogue of Microorganisms (GCM) 10K type strain sequencing project: providing services to taxonomists for standard genome sequencing and annotation.</title>
        <authorList>
            <consortium name="The Broad Institute Genomics Platform"/>
            <consortium name="The Broad Institute Genome Sequencing Center for Infectious Disease"/>
            <person name="Wu L."/>
            <person name="Ma J."/>
        </authorList>
    </citation>
    <scope>NUCLEOTIDE SEQUENCE [LARGE SCALE GENOMIC DNA]</scope>
    <source>
        <strain evidence="7 8">JCM 13002</strain>
    </source>
</reference>
<dbReference type="PROSITE" id="PS00211">
    <property type="entry name" value="ABC_TRANSPORTER_1"/>
    <property type="match status" value="1"/>
</dbReference>
<protein>
    <submittedName>
        <fullName evidence="7">ABC transporter ATP-binding protein</fullName>
    </submittedName>
</protein>
<dbReference type="InterPro" id="IPR050763">
    <property type="entry name" value="ABC_transporter_ATP-binding"/>
</dbReference>
<feature type="domain" description="ABC transporter" evidence="6">
    <location>
        <begin position="10"/>
        <end position="235"/>
    </location>
</feature>
<dbReference type="SMART" id="SM00382">
    <property type="entry name" value="AAA"/>
    <property type="match status" value="1"/>
</dbReference>
<evidence type="ECO:0000313" key="8">
    <source>
        <dbReference type="Proteomes" id="UP001499987"/>
    </source>
</evidence>
<dbReference type="EMBL" id="BAAALD010000114">
    <property type="protein sequence ID" value="GAA1119610.1"/>
    <property type="molecule type" value="Genomic_DNA"/>
</dbReference>
<dbReference type="InterPro" id="IPR003593">
    <property type="entry name" value="AAA+_ATPase"/>
</dbReference>
<evidence type="ECO:0000256" key="3">
    <source>
        <dbReference type="ARBA" id="ARBA00022741"/>
    </source>
</evidence>
<keyword evidence="5" id="KW-0046">Antibiotic resistance</keyword>
<dbReference type="InterPro" id="IPR027417">
    <property type="entry name" value="P-loop_NTPase"/>
</dbReference>
<evidence type="ECO:0000256" key="4">
    <source>
        <dbReference type="ARBA" id="ARBA00022840"/>
    </source>
</evidence>
<dbReference type="PROSITE" id="PS50893">
    <property type="entry name" value="ABC_TRANSPORTER_2"/>
    <property type="match status" value="1"/>
</dbReference>
<dbReference type="Gene3D" id="3.40.50.300">
    <property type="entry name" value="P-loop containing nucleotide triphosphate hydrolases"/>
    <property type="match status" value="1"/>
</dbReference>
<dbReference type="PANTHER" id="PTHR42711:SF16">
    <property type="entry name" value="ABC TRANSPORTER ATP-BINDING PROTEIN"/>
    <property type="match status" value="1"/>
</dbReference>
<dbReference type="InterPro" id="IPR003439">
    <property type="entry name" value="ABC_transporter-like_ATP-bd"/>
</dbReference>
<organism evidence="7 8">
    <name type="scientific">Kitasatospora arboriphila</name>
    <dbReference type="NCBI Taxonomy" id="258052"/>
    <lineage>
        <taxon>Bacteria</taxon>
        <taxon>Bacillati</taxon>
        <taxon>Actinomycetota</taxon>
        <taxon>Actinomycetes</taxon>
        <taxon>Kitasatosporales</taxon>
        <taxon>Streptomycetaceae</taxon>
        <taxon>Kitasatospora</taxon>
    </lineage>
</organism>
<dbReference type="Pfam" id="PF00005">
    <property type="entry name" value="ABC_tran"/>
    <property type="match status" value="1"/>
</dbReference>
<dbReference type="CDD" id="cd03263">
    <property type="entry name" value="ABC_subfamily_A"/>
    <property type="match status" value="1"/>
</dbReference>